<accession>A0A8S5SNH3</accession>
<sequence length="51" mass="6013">MPNLDREPHNSTNGPRDRLPPFYHYPRTSASRQRPRARRGVKTTNRERTAP</sequence>
<protein>
    <submittedName>
        <fullName evidence="2">Uncharacterized protein</fullName>
    </submittedName>
</protein>
<feature type="region of interest" description="Disordered" evidence="1">
    <location>
        <begin position="1"/>
        <end position="51"/>
    </location>
</feature>
<feature type="compositionally biased region" description="Basic and acidic residues" evidence="1">
    <location>
        <begin position="1"/>
        <end position="19"/>
    </location>
</feature>
<reference evidence="2" key="1">
    <citation type="journal article" date="2021" name="Proc. Natl. Acad. Sci. U.S.A.">
        <title>A Catalog of Tens of Thousands of Viruses from Human Metagenomes Reveals Hidden Associations with Chronic Diseases.</title>
        <authorList>
            <person name="Tisza M.J."/>
            <person name="Buck C.B."/>
        </authorList>
    </citation>
    <scope>NUCLEOTIDE SEQUENCE</scope>
    <source>
        <strain evidence="2">Ctj912</strain>
    </source>
</reference>
<name>A0A8S5SNH3_9CAUD</name>
<organism evidence="2">
    <name type="scientific">Siphoviridae sp. ctj912</name>
    <dbReference type="NCBI Taxonomy" id="2827920"/>
    <lineage>
        <taxon>Viruses</taxon>
        <taxon>Duplodnaviria</taxon>
        <taxon>Heunggongvirae</taxon>
        <taxon>Uroviricota</taxon>
        <taxon>Caudoviricetes</taxon>
    </lineage>
</organism>
<proteinExistence type="predicted"/>
<evidence type="ECO:0000256" key="1">
    <source>
        <dbReference type="SAM" id="MobiDB-lite"/>
    </source>
</evidence>
<dbReference type="EMBL" id="BK032637">
    <property type="protein sequence ID" value="DAF52464.1"/>
    <property type="molecule type" value="Genomic_DNA"/>
</dbReference>
<evidence type="ECO:0000313" key="2">
    <source>
        <dbReference type="EMBL" id="DAF52464.1"/>
    </source>
</evidence>